<sequence length="285" mass="31773">MSHDNNEKNTYIFDPLSAAEMARLIKQDRMVTQAMGGPLSGIVDPSALHTVLDLGCGPGGWVLDTAFAYPHLEVAGVDISRPMIDYANARARTQRRTNASFGVMNITEPFDFPDDSFELVNARYMLAVLKKDAWPPFLAECHRVLRPGGLLRLTEPAQFGVTTSDAINAFMDLILKLLVANDYAVSERSPTILPQLRRWMYTQGYQQIRLLAHALDFSGPTAAWPDTRDDIRIVGVQMEPLLLALGLITEQAFGALFQKVFIDLHQEEFSGLSHWTTIIGQKPSR</sequence>
<dbReference type="Pfam" id="PF13649">
    <property type="entry name" value="Methyltransf_25"/>
    <property type="match status" value="1"/>
</dbReference>
<evidence type="ECO:0000259" key="1">
    <source>
        <dbReference type="Pfam" id="PF13649"/>
    </source>
</evidence>
<name>A0A8J3J1F3_9CHLR</name>
<dbReference type="SUPFAM" id="SSF53335">
    <property type="entry name" value="S-adenosyl-L-methionine-dependent methyltransferases"/>
    <property type="match status" value="1"/>
</dbReference>
<proteinExistence type="predicted"/>
<protein>
    <recommendedName>
        <fullName evidence="1">Methyltransferase domain-containing protein</fullName>
    </recommendedName>
</protein>
<dbReference type="Gene3D" id="3.40.50.150">
    <property type="entry name" value="Vaccinia Virus protein VP39"/>
    <property type="match status" value="1"/>
</dbReference>
<feature type="domain" description="Methyltransferase" evidence="1">
    <location>
        <begin position="51"/>
        <end position="149"/>
    </location>
</feature>
<gene>
    <name evidence="2" type="ORF">KSF_106350</name>
</gene>
<dbReference type="Proteomes" id="UP000597444">
    <property type="component" value="Unassembled WGS sequence"/>
</dbReference>
<dbReference type="PANTHER" id="PTHR43591">
    <property type="entry name" value="METHYLTRANSFERASE"/>
    <property type="match status" value="1"/>
</dbReference>
<dbReference type="AlphaFoldDB" id="A0A8J3J1F3"/>
<dbReference type="RefSeq" id="WP_220211177.1">
    <property type="nucleotide sequence ID" value="NZ_BNJK01000003.1"/>
</dbReference>
<dbReference type="EMBL" id="BNJK01000003">
    <property type="protein sequence ID" value="GHP00588.1"/>
    <property type="molecule type" value="Genomic_DNA"/>
</dbReference>
<evidence type="ECO:0000313" key="2">
    <source>
        <dbReference type="EMBL" id="GHP00588.1"/>
    </source>
</evidence>
<dbReference type="CDD" id="cd02440">
    <property type="entry name" value="AdoMet_MTases"/>
    <property type="match status" value="1"/>
</dbReference>
<evidence type="ECO:0000313" key="3">
    <source>
        <dbReference type="Proteomes" id="UP000597444"/>
    </source>
</evidence>
<dbReference type="InterPro" id="IPR029063">
    <property type="entry name" value="SAM-dependent_MTases_sf"/>
</dbReference>
<dbReference type="GO" id="GO:0008168">
    <property type="term" value="F:methyltransferase activity"/>
    <property type="evidence" value="ECO:0007669"/>
    <property type="project" value="TreeGrafter"/>
</dbReference>
<dbReference type="InterPro" id="IPR041698">
    <property type="entry name" value="Methyltransf_25"/>
</dbReference>
<comment type="caution">
    <text evidence="2">The sequence shown here is derived from an EMBL/GenBank/DDBJ whole genome shotgun (WGS) entry which is preliminary data.</text>
</comment>
<keyword evidence="3" id="KW-1185">Reference proteome</keyword>
<accession>A0A8J3J1F3</accession>
<reference evidence="2" key="1">
    <citation type="submission" date="2020-10" db="EMBL/GenBank/DDBJ databases">
        <title>Taxonomic study of unclassified bacteria belonging to the class Ktedonobacteria.</title>
        <authorList>
            <person name="Yabe S."/>
            <person name="Wang C.M."/>
            <person name="Zheng Y."/>
            <person name="Sakai Y."/>
            <person name="Cavaletti L."/>
            <person name="Monciardini P."/>
            <person name="Donadio S."/>
        </authorList>
    </citation>
    <scope>NUCLEOTIDE SEQUENCE</scope>
    <source>
        <strain evidence="2">ID150040</strain>
    </source>
</reference>
<organism evidence="2 3">
    <name type="scientific">Reticulibacter mediterranei</name>
    <dbReference type="NCBI Taxonomy" id="2778369"/>
    <lineage>
        <taxon>Bacteria</taxon>
        <taxon>Bacillati</taxon>
        <taxon>Chloroflexota</taxon>
        <taxon>Ktedonobacteria</taxon>
        <taxon>Ktedonobacterales</taxon>
        <taxon>Reticulibacteraceae</taxon>
        <taxon>Reticulibacter</taxon>
    </lineage>
</organism>
<dbReference type="PANTHER" id="PTHR43591:SF24">
    <property type="entry name" value="2-METHOXY-6-POLYPRENYL-1,4-BENZOQUINOL METHYLASE, MITOCHONDRIAL"/>
    <property type="match status" value="1"/>
</dbReference>